<protein>
    <submittedName>
        <fullName evidence="2">Uncharacterized protein</fullName>
    </submittedName>
</protein>
<keyword evidence="3" id="KW-1185">Reference proteome</keyword>
<dbReference type="EMBL" id="BONU01000088">
    <property type="protein sequence ID" value="GIG76832.1"/>
    <property type="molecule type" value="Genomic_DNA"/>
</dbReference>
<organism evidence="2 3">
    <name type="scientific">Planosporangium flavigriseum</name>
    <dbReference type="NCBI Taxonomy" id="373681"/>
    <lineage>
        <taxon>Bacteria</taxon>
        <taxon>Bacillati</taxon>
        <taxon>Actinomycetota</taxon>
        <taxon>Actinomycetes</taxon>
        <taxon>Micromonosporales</taxon>
        <taxon>Micromonosporaceae</taxon>
        <taxon>Planosporangium</taxon>
    </lineage>
</organism>
<dbReference type="AlphaFoldDB" id="A0A8J3PP99"/>
<sequence>MTRYVVGGYEEFPVLHLRPVDDGRGVELPEALYTRWQQARAELDATQREIVAHIRATAGSDAIPAELREAQDHPNQDHPSDRAWKLH</sequence>
<reference evidence="2" key="1">
    <citation type="submission" date="2021-01" db="EMBL/GenBank/DDBJ databases">
        <title>Whole genome shotgun sequence of Planosporangium flavigriseum NBRC 105377.</title>
        <authorList>
            <person name="Komaki H."/>
            <person name="Tamura T."/>
        </authorList>
    </citation>
    <scope>NUCLEOTIDE SEQUENCE</scope>
    <source>
        <strain evidence="2">NBRC 105377</strain>
    </source>
</reference>
<accession>A0A8J3PP99</accession>
<feature type="region of interest" description="Disordered" evidence="1">
    <location>
        <begin position="67"/>
        <end position="87"/>
    </location>
</feature>
<comment type="caution">
    <text evidence="2">The sequence shown here is derived from an EMBL/GenBank/DDBJ whole genome shotgun (WGS) entry which is preliminary data.</text>
</comment>
<evidence type="ECO:0000256" key="1">
    <source>
        <dbReference type="SAM" id="MobiDB-lite"/>
    </source>
</evidence>
<gene>
    <name evidence="2" type="ORF">Pfl04_52360</name>
</gene>
<proteinExistence type="predicted"/>
<dbReference type="Proteomes" id="UP000653674">
    <property type="component" value="Unassembled WGS sequence"/>
</dbReference>
<evidence type="ECO:0000313" key="3">
    <source>
        <dbReference type="Proteomes" id="UP000653674"/>
    </source>
</evidence>
<dbReference type="RefSeq" id="WP_168075222.1">
    <property type="nucleotide sequence ID" value="NZ_BAAAQJ010000019.1"/>
</dbReference>
<evidence type="ECO:0000313" key="2">
    <source>
        <dbReference type="EMBL" id="GIG76832.1"/>
    </source>
</evidence>
<name>A0A8J3PP99_9ACTN</name>